<keyword evidence="2" id="KW-1185">Reference proteome</keyword>
<sequence>MRFGLLRLPLLIERLDACPEFVTIYLKELRRTRNPTLEPLSSLSWVAFERATSGEFGHSHGLDNTAARIMHGYFRAWKYGCDAEDLDWLSHWQWAVQRARRKMKD</sequence>
<accession>A0A418VB29</accession>
<gene>
    <name evidence="1" type="ORF">D3875_19055</name>
</gene>
<organism evidence="1 2">
    <name type="scientific">Deinococcus cavernae</name>
    <dbReference type="NCBI Taxonomy" id="2320857"/>
    <lineage>
        <taxon>Bacteria</taxon>
        <taxon>Thermotogati</taxon>
        <taxon>Deinococcota</taxon>
        <taxon>Deinococci</taxon>
        <taxon>Deinococcales</taxon>
        <taxon>Deinococcaceae</taxon>
        <taxon>Deinococcus</taxon>
    </lineage>
</organism>
<name>A0A418VB29_9DEIO</name>
<proteinExistence type="predicted"/>
<comment type="caution">
    <text evidence="1">The sequence shown here is derived from an EMBL/GenBank/DDBJ whole genome shotgun (WGS) entry which is preliminary data.</text>
</comment>
<evidence type="ECO:0000313" key="2">
    <source>
        <dbReference type="Proteomes" id="UP000286287"/>
    </source>
</evidence>
<dbReference type="EMBL" id="QYUJ01000014">
    <property type="protein sequence ID" value="RJF73335.1"/>
    <property type="molecule type" value="Genomic_DNA"/>
</dbReference>
<dbReference type="AlphaFoldDB" id="A0A418VB29"/>
<evidence type="ECO:0000313" key="1">
    <source>
        <dbReference type="EMBL" id="RJF73335.1"/>
    </source>
</evidence>
<protein>
    <submittedName>
        <fullName evidence="1">Uncharacterized protein</fullName>
    </submittedName>
</protein>
<reference evidence="1 2" key="1">
    <citation type="submission" date="2018-09" db="EMBL/GenBank/DDBJ databases">
        <authorList>
            <person name="Zhu H."/>
        </authorList>
    </citation>
    <scope>NUCLEOTIDE SEQUENCE [LARGE SCALE GENOMIC DNA]</scope>
    <source>
        <strain evidence="1 2">K2S05-167</strain>
    </source>
</reference>
<dbReference type="Proteomes" id="UP000286287">
    <property type="component" value="Unassembled WGS sequence"/>
</dbReference>